<dbReference type="Pfam" id="PF00825">
    <property type="entry name" value="Ribonuclease_P"/>
    <property type="match status" value="1"/>
</dbReference>
<proteinExistence type="inferred from homology"/>
<dbReference type="GO" id="GO:0001682">
    <property type="term" value="P:tRNA 5'-leader removal"/>
    <property type="evidence" value="ECO:0007669"/>
    <property type="project" value="UniProtKB-UniRule"/>
</dbReference>
<dbReference type="GO" id="GO:0042781">
    <property type="term" value="F:3'-tRNA processing endoribonuclease activity"/>
    <property type="evidence" value="ECO:0007669"/>
    <property type="project" value="TreeGrafter"/>
</dbReference>
<dbReference type="AlphaFoldDB" id="A0A1I6G3I0"/>
<keyword evidence="3 7" id="KW-0540">Nuclease</keyword>
<dbReference type="GO" id="GO:0000049">
    <property type="term" value="F:tRNA binding"/>
    <property type="evidence" value="ECO:0007669"/>
    <property type="project" value="UniProtKB-UniRule"/>
</dbReference>
<evidence type="ECO:0000256" key="7">
    <source>
        <dbReference type="HAMAP-Rule" id="MF_00227"/>
    </source>
</evidence>
<name>A0A1I6G3I0_9FLAO</name>
<reference evidence="9 10" key="1">
    <citation type="submission" date="2016-10" db="EMBL/GenBank/DDBJ databases">
        <authorList>
            <person name="de Groot N.N."/>
        </authorList>
    </citation>
    <scope>NUCLEOTIDE SEQUENCE [LARGE SCALE GENOMIC DNA]</scope>
    <source>
        <strain evidence="9 10">DSM 21019</strain>
    </source>
</reference>
<keyword evidence="10" id="KW-1185">Reference proteome</keyword>
<evidence type="ECO:0000256" key="4">
    <source>
        <dbReference type="ARBA" id="ARBA00022759"/>
    </source>
</evidence>
<dbReference type="STRING" id="400055.SAMN04490243_1176"/>
<dbReference type="InterPro" id="IPR000100">
    <property type="entry name" value="RNase_P"/>
</dbReference>
<evidence type="ECO:0000256" key="1">
    <source>
        <dbReference type="ARBA" id="ARBA00002663"/>
    </source>
</evidence>
<keyword evidence="5 7" id="KW-0378">Hydrolase</keyword>
<gene>
    <name evidence="7" type="primary">rnpA</name>
    <name evidence="9" type="ORF">SAMN04490243_1176</name>
</gene>
<dbReference type="NCBIfam" id="TIGR00188">
    <property type="entry name" value="rnpA"/>
    <property type="match status" value="1"/>
</dbReference>
<dbReference type="EC" id="3.1.26.5" evidence="7 8"/>
<dbReference type="GO" id="GO:0030677">
    <property type="term" value="C:ribonuclease P complex"/>
    <property type="evidence" value="ECO:0007669"/>
    <property type="project" value="TreeGrafter"/>
</dbReference>
<dbReference type="HAMAP" id="MF_00227">
    <property type="entry name" value="RNase_P"/>
    <property type="match status" value="1"/>
</dbReference>
<organism evidence="9 10">
    <name type="scientific">Robiginitalea myxolifaciens</name>
    <dbReference type="NCBI Taxonomy" id="400055"/>
    <lineage>
        <taxon>Bacteria</taxon>
        <taxon>Pseudomonadati</taxon>
        <taxon>Bacteroidota</taxon>
        <taxon>Flavobacteriia</taxon>
        <taxon>Flavobacteriales</taxon>
        <taxon>Flavobacteriaceae</taxon>
        <taxon>Robiginitalea</taxon>
    </lineage>
</organism>
<keyword evidence="2 7" id="KW-0819">tRNA processing</keyword>
<dbReference type="InterPro" id="IPR020568">
    <property type="entry name" value="Ribosomal_Su5_D2-typ_SF"/>
</dbReference>
<keyword evidence="6 7" id="KW-0694">RNA-binding</keyword>
<dbReference type="InterPro" id="IPR014721">
    <property type="entry name" value="Ribsml_uS5_D2-typ_fold_subgr"/>
</dbReference>
<dbReference type="InterPro" id="IPR020539">
    <property type="entry name" value="RNase_P_CS"/>
</dbReference>
<comment type="subunit">
    <text evidence="7">Consists of a catalytic RNA component (M1 or rnpB) and a protein subunit.</text>
</comment>
<dbReference type="EMBL" id="FOYQ01000001">
    <property type="protein sequence ID" value="SFR36732.1"/>
    <property type="molecule type" value="Genomic_DNA"/>
</dbReference>
<evidence type="ECO:0000256" key="2">
    <source>
        <dbReference type="ARBA" id="ARBA00022694"/>
    </source>
</evidence>
<dbReference type="SUPFAM" id="SSF54211">
    <property type="entry name" value="Ribosomal protein S5 domain 2-like"/>
    <property type="match status" value="1"/>
</dbReference>
<dbReference type="GO" id="GO:0004526">
    <property type="term" value="F:ribonuclease P activity"/>
    <property type="evidence" value="ECO:0007669"/>
    <property type="project" value="UniProtKB-UniRule"/>
</dbReference>
<sequence length="140" mass="16203">MPKTISGKRENEMSGLNFPKSERLTHKQLWSAVFEQGKRLKSFPLQLYYLKSGHALDSRIQVGISVPKKRFPKAVDRNRIKRLLREHYRHKKQEVFNNTEGSYALVILYLGKELPENAEISAALSELIDKFLHHEASAKT</sequence>
<evidence type="ECO:0000256" key="5">
    <source>
        <dbReference type="ARBA" id="ARBA00022801"/>
    </source>
</evidence>
<evidence type="ECO:0000256" key="8">
    <source>
        <dbReference type="NCBIfam" id="TIGR00188"/>
    </source>
</evidence>
<comment type="similarity">
    <text evidence="7">Belongs to the RnpA family.</text>
</comment>
<comment type="catalytic activity">
    <reaction evidence="7">
        <text>Endonucleolytic cleavage of RNA, removing 5'-extranucleotides from tRNA precursor.</text>
        <dbReference type="EC" id="3.1.26.5"/>
    </reaction>
</comment>
<evidence type="ECO:0000313" key="10">
    <source>
        <dbReference type="Proteomes" id="UP000199534"/>
    </source>
</evidence>
<dbReference type="PROSITE" id="PS00648">
    <property type="entry name" value="RIBONUCLEASE_P"/>
    <property type="match status" value="1"/>
</dbReference>
<evidence type="ECO:0000256" key="3">
    <source>
        <dbReference type="ARBA" id="ARBA00022722"/>
    </source>
</evidence>
<dbReference type="Gene3D" id="3.30.230.10">
    <property type="match status" value="1"/>
</dbReference>
<comment type="function">
    <text evidence="1 7">RNaseP catalyzes the removal of the 5'-leader sequence from pre-tRNA to produce the mature 5'-terminus. It can also cleave other RNA substrates such as 4.5S RNA. The protein component plays an auxiliary but essential role in vivo by binding to the 5'-leader sequence and broadening the substrate specificity of the ribozyme.</text>
</comment>
<accession>A0A1I6G3I0</accession>
<dbReference type="PANTHER" id="PTHR33992">
    <property type="entry name" value="RIBONUCLEASE P PROTEIN COMPONENT"/>
    <property type="match status" value="1"/>
</dbReference>
<evidence type="ECO:0000256" key="6">
    <source>
        <dbReference type="ARBA" id="ARBA00022884"/>
    </source>
</evidence>
<dbReference type="RefSeq" id="WP_245759753.1">
    <property type="nucleotide sequence ID" value="NZ_FOYQ01000001.1"/>
</dbReference>
<dbReference type="PANTHER" id="PTHR33992:SF1">
    <property type="entry name" value="RIBONUCLEASE P PROTEIN COMPONENT"/>
    <property type="match status" value="1"/>
</dbReference>
<dbReference type="Proteomes" id="UP000199534">
    <property type="component" value="Unassembled WGS sequence"/>
</dbReference>
<evidence type="ECO:0000313" key="9">
    <source>
        <dbReference type="EMBL" id="SFR36732.1"/>
    </source>
</evidence>
<protein>
    <recommendedName>
        <fullName evidence="7 8">Ribonuclease P protein component</fullName>
        <shortName evidence="7">RNase P protein</shortName>
        <shortName evidence="7">RNaseP protein</shortName>
        <ecNumber evidence="7 8">3.1.26.5</ecNumber>
    </recommendedName>
    <alternativeName>
        <fullName evidence="7">Protein C5</fullName>
    </alternativeName>
</protein>
<keyword evidence="4 7" id="KW-0255">Endonuclease</keyword>